<dbReference type="Proteomes" id="UP000012047">
    <property type="component" value="Unassembled WGS sequence"/>
</dbReference>
<name>D0S8N9_ACIJO</name>
<dbReference type="HOGENOM" id="CLU_1292138_0_0_6"/>
<sequence length="213" mass="23321">METINHFGNVYDGITNDKDIIDSGRRGAWFVDILKSSADTAPKGLKSYQNSYKNINYTGEATTPIRAAIVIGSDASMDKFSVADFFHDMSVGVQFRSTAQMQTFVLDKSEFYNVAEPYQFQAGATYKPANFVLGDNPGLKTKARGKVTFEASQTSITVPHGLFGASASNLWVQISSSELELFRVAGPLSSSFDIRRTVAATTPTVYWEAEVLP</sequence>
<dbReference type="AlphaFoldDB" id="D0S8N9"/>
<gene>
    <name evidence="1" type="ORF">HMPREF0016_00844</name>
</gene>
<dbReference type="EMBL" id="GG704964">
    <property type="protein sequence ID" value="EEY97761.1"/>
    <property type="molecule type" value="Genomic_DNA"/>
</dbReference>
<evidence type="ECO:0000313" key="1">
    <source>
        <dbReference type="EMBL" id="EEY97761.1"/>
    </source>
</evidence>
<protein>
    <submittedName>
        <fullName evidence="1">Uncharacterized protein</fullName>
    </submittedName>
</protein>
<accession>D0S8N9</accession>
<proteinExistence type="predicted"/>
<reference evidence="2" key="1">
    <citation type="journal article" date="2012" name="PLoS ONE">
        <title>The success of Acinetobacter species; genetic, metabolic and virulence attributes.</title>
        <authorList>
            <person name="Peleg A.Y."/>
            <person name="de Breij A."/>
            <person name="Adams M.D."/>
            <person name="Cerqueira G.M."/>
            <person name="Mocali S."/>
            <person name="Galardini M."/>
            <person name="Nibbering P.H."/>
            <person name="Earl A.M."/>
            <person name="Ward D.V."/>
            <person name="Paterson D.L."/>
            <person name="Seifert H."/>
            <person name="Dijkshoorn L."/>
        </authorList>
    </citation>
    <scope>NUCLEOTIDE SEQUENCE [LARGE SCALE GENOMIC DNA]</scope>
    <source>
        <strain evidence="2">SH046</strain>
    </source>
</reference>
<evidence type="ECO:0000313" key="2">
    <source>
        <dbReference type="Proteomes" id="UP000012047"/>
    </source>
</evidence>
<organism evidence="1 2">
    <name type="scientific">Acinetobacter johnsonii SH046</name>
    <dbReference type="NCBI Taxonomy" id="575586"/>
    <lineage>
        <taxon>Bacteria</taxon>
        <taxon>Pseudomonadati</taxon>
        <taxon>Pseudomonadota</taxon>
        <taxon>Gammaproteobacteria</taxon>
        <taxon>Moraxellales</taxon>
        <taxon>Moraxellaceae</taxon>
        <taxon>Acinetobacter</taxon>
    </lineage>
</organism>